<dbReference type="GO" id="GO:0003676">
    <property type="term" value="F:nucleic acid binding"/>
    <property type="evidence" value="ECO:0007669"/>
    <property type="project" value="InterPro"/>
</dbReference>
<feature type="non-terminal residue" evidence="1">
    <location>
        <position position="53"/>
    </location>
</feature>
<dbReference type="Gene3D" id="3.30.420.10">
    <property type="entry name" value="Ribonuclease H-like superfamily/Ribonuclease H"/>
    <property type="match status" value="1"/>
</dbReference>
<dbReference type="EMBL" id="GL453230">
    <property type="protein sequence ID" value="EFN76300.1"/>
    <property type="molecule type" value="Genomic_DNA"/>
</dbReference>
<name>E2C6X9_HARSA</name>
<evidence type="ECO:0000313" key="2">
    <source>
        <dbReference type="Proteomes" id="UP000008237"/>
    </source>
</evidence>
<organism evidence="2">
    <name type="scientific">Harpegnathos saltator</name>
    <name type="common">Jerdon's jumping ant</name>
    <dbReference type="NCBI Taxonomy" id="610380"/>
    <lineage>
        <taxon>Eukaryota</taxon>
        <taxon>Metazoa</taxon>
        <taxon>Ecdysozoa</taxon>
        <taxon>Arthropoda</taxon>
        <taxon>Hexapoda</taxon>
        <taxon>Insecta</taxon>
        <taxon>Pterygota</taxon>
        <taxon>Neoptera</taxon>
        <taxon>Endopterygota</taxon>
        <taxon>Hymenoptera</taxon>
        <taxon>Apocrita</taxon>
        <taxon>Aculeata</taxon>
        <taxon>Formicoidea</taxon>
        <taxon>Formicidae</taxon>
        <taxon>Ponerinae</taxon>
        <taxon>Ponerini</taxon>
        <taxon>Harpegnathos</taxon>
    </lineage>
</organism>
<dbReference type="AlphaFoldDB" id="E2C6X9"/>
<dbReference type="OMA" id="WRRCINL"/>
<evidence type="ECO:0008006" key="3">
    <source>
        <dbReference type="Google" id="ProtNLM"/>
    </source>
</evidence>
<gene>
    <name evidence="1" type="ORF">EAI_01201</name>
</gene>
<protein>
    <recommendedName>
        <fullName evidence="3">Histone-lysine N-methyltransferase SETMAR</fullName>
    </recommendedName>
</protein>
<accession>E2C6X9</accession>
<evidence type="ECO:0000313" key="1">
    <source>
        <dbReference type="EMBL" id="EFN76300.1"/>
    </source>
</evidence>
<dbReference type="InterPro" id="IPR036397">
    <property type="entry name" value="RNaseH_sf"/>
</dbReference>
<reference evidence="1 2" key="1">
    <citation type="journal article" date="2010" name="Science">
        <title>Genomic comparison of the ants Camponotus floridanus and Harpegnathos saltator.</title>
        <authorList>
            <person name="Bonasio R."/>
            <person name="Zhang G."/>
            <person name="Ye C."/>
            <person name="Mutti N.S."/>
            <person name="Fang X."/>
            <person name="Qin N."/>
            <person name="Donahue G."/>
            <person name="Yang P."/>
            <person name="Li Q."/>
            <person name="Li C."/>
            <person name="Zhang P."/>
            <person name="Huang Z."/>
            <person name="Berger S.L."/>
            <person name="Reinberg D."/>
            <person name="Wang J."/>
            <person name="Liebig J."/>
        </authorList>
    </citation>
    <scope>NUCLEOTIDE SEQUENCE [LARGE SCALE GENOMIC DNA]</scope>
    <source>
        <strain evidence="1 2">R22 G/1</strain>
    </source>
</reference>
<dbReference type="Proteomes" id="UP000008237">
    <property type="component" value="Unassembled WGS sequence"/>
</dbReference>
<feature type="non-terminal residue" evidence="1">
    <location>
        <position position="1"/>
    </location>
</feature>
<dbReference type="InParanoid" id="E2C6X9"/>
<keyword evidence="2" id="KW-1185">Reference proteome</keyword>
<sequence>LKGMRFADNDAVIDFVREWIRNKPKDFYEKGIRMLPEKIRWEKCLDSGGKYFE</sequence>
<proteinExistence type="predicted"/>